<dbReference type="Proteomes" id="UP000681720">
    <property type="component" value="Unassembled WGS sequence"/>
</dbReference>
<feature type="non-terminal residue" evidence="2">
    <location>
        <position position="1"/>
    </location>
</feature>
<accession>A0A8S2ZF63</accession>
<name>A0A8S2ZF63_9BILA</name>
<dbReference type="EMBL" id="CAJOBH010102236">
    <property type="protein sequence ID" value="CAF4619001.1"/>
    <property type="molecule type" value="Genomic_DNA"/>
</dbReference>
<sequence>QSSRIASNENLLQSKTFTSPLKRTTRLSRSQDNLTNHNNSTNYLSGHSVTTEQITSYLQSKQDVIIVDTTKNSNQNDDIHD</sequence>
<organism evidence="2 4">
    <name type="scientific">Rotaria magnacalcarata</name>
    <dbReference type="NCBI Taxonomy" id="392030"/>
    <lineage>
        <taxon>Eukaryota</taxon>
        <taxon>Metazoa</taxon>
        <taxon>Spiralia</taxon>
        <taxon>Gnathifera</taxon>
        <taxon>Rotifera</taxon>
        <taxon>Eurotatoria</taxon>
        <taxon>Bdelloidea</taxon>
        <taxon>Philodinida</taxon>
        <taxon>Philodinidae</taxon>
        <taxon>Rotaria</taxon>
    </lineage>
</organism>
<gene>
    <name evidence="2" type="ORF">BYL167_LOCUS40880</name>
    <name evidence="3" type="ORF">GIL414_LOCUS41363</name>
</gene>
<reference evidence="2" key="1">
    <citation type="submission" date="2021-02" db="EMBL/GenBank/DDBJ databases">
        <authorList>
            <person name="Nowell W R."/>
        </authorList>
    </citation>
    <scope>NUCLEOTIDE SEQUENCE</scope>
</reference>
<evidence type="ECO:0000313" key="3">
    <source>
        <dbReference type="EMBL" id="CAF4658190.1"/>
    </source>
</evidence>
<feature type="region of interest" description="Disordered" evidence="1">
    <location>
        <begin position="1"/>
        <end position="47"/>
    </location>
</feature>
<dbReference type="Proteomes" id="UP000681967">
    <property type="component" value="Unassembled WGS sequence"/>
</dbReference>
<evidence type="ECO:0000313" key="2">
    <source>
        <dbReference type="EMBL" id="CAF4619001.1"/>
    </source>
</evidence>
<proteinExistence type="predicted"/>
<dbReference type="AlphaFoldDB" id="A0A8S2ZF63"/>
<evidence type="ECO:0000313" key="4">
    <source>
        <dbReference type="Proteomes" id="UP000681967"/>
    </source>
</evidence>
<protein>
    <submittedName>
        <fullName evidence="2">Uncharacterized protein</fullName>
    </submittedName>
</protein>
<evidence type="ECO:0000256" key="1">
    <source>
        <dbReference type="SAM" id="MobiDB-lite"/>
    </source>
</evidence>
<dbReference type="EMBL" id="CAJOBJ010117075">
    <property type="protein sequence ID" value="CAF4658190.1"/>
    <property type="molecule type" value="Genomic_DNA"/>
</dbReference>
<comment type="caution">
    <text evidence="2">The sequence shown here is derived from an EMBL/GenBank/DDBJ whole genome shotgun (WGS) entry which is preliminary data.</text>
</comment>
<feature type="non-terminal residue" evidence="2">
    <location>
        <position position="81"/>
    </location>
</feature>